<reference evidence="2" key="1">
    <citation type="submission" date="2022-07" db="EMBL/GenBank/DDBJ databases">
        <authorList>
            <person name="Macas J."/>
            <person name="Novak P."/>
            <person name="Neumann P."/>
        </authorList>
    </citation>
    <scope>NUCLEOTIDE SEQUENCE</scope>
</reference>
<organism evidence="2 3">
    <name type="scientific">Cuscuta epithymum</name>
    <dbReference type="NCBI Taxonomy" id="186058"/>
    <lineage>
        <taxon>Eukaryota</taxon>
        <taxon>Viridiplantae</taxon>
        <taxon>Streptophyta</taxon>
        <taxon>Embryophyta</taxon>
        <taxon>Tracheophyta</taxon>
        <taxon>Spermatophyta</taxon>
        <taxon>Magnoliopsida</taxon>
        <taxon>eudicotyledons</taxon>
        <taxon>Gunneridae</taxon>
        <taxon>Pentapetalae</taxon>
        <taxon>asterids</taxon>
        <taxon>lamiids</taxon>
        <taxon>Solanales</taxon>
        <taxon>Convolvulaceae</taxon>
        <taxon>Cuscuteae</taxon>
        <taxon>Cuscuta</taxon>
        <taxon>Cuscuta subgen. Cuscuta</taxon>
    </lineage>
</organism>
<comment type="caution">
    <text evidence="2">The sequence shown here is derived from an EMBL/GenBank/DDBJ whole genome shotgun (WGS) entry which is preliminary data.</text>
</comment>
<dbReference type="Proteomes" id="UP001152523">
    <property type="component" value="Unassembled WGS sequence"/>
</dbReference>
<dbReference type="PANTHER" id="PTHR33312:SF5">
    <property type="entry name" value="MEMBRANE-ASSOCIATED KINASE REGULATOR 4-RELATED"/>
    <property type="match status" value="1"/>
</dbReference>
<feature type="compositionally biased region" description="Low complexity" evidence="1">
    <location>
        <begin position="38"/>
        <end position="54"/>
    </location>
</feature>
<evidence type="ECO:0000256" key="1">
    <source>
        <dbReference type="SAM" id="MobiDB-lite"/>
    </source>
</evidence>
<feature type="region of interest" description="Disordered" evidence="1">
    <location>
        <begin position="106"/>
        <end position="134"/>
    </location>
</feature>
<evidence type="ECO:0000313" key="2">
    <source>
        <dbReference type="EMBL" id="CAH9123034.1"/>
    </source>
</evidence>
<gene>
    <name evidence="2" type="ORF">CEPIT_LOCUS24906</name>
</gene>
<dbReference type="InterPro" id="IPR039620">
    <property type="entry name" value="BKI1/MAKR1/3/4"/>
</dbReference>
<proteinExistence type="predicted"/>
<feature type="compositionally biased region" description="Polar residues" evidence="1">
    <location>
        <begin position="1"/>
        <end position="15"/>
    </location>
</feature>
<dbReference type="AlphaFoldDB" id="A0AAV0EKC9"/>
<protein>
    <recommendedName>
        <fullName evidence="4">Membrane-associated kinase regulator 4</fullName>
    </recommendedName>
</protein>
<feature type="compositionally biased region" description="Low complexity" evidence="1">
    <location>
        <begin position="114"/>
        <end position="127"/>
    </location>
</feature>
<dbReference type="EMBL" id="CAMAPF010000928">
    <property type="protein sequence ID" value="CAH9123034.1"/>
    <property type="molecule type" value="Genomic_DNA"/>
</dbReference>
<feature type="region of interest" description="Disordered" evidence="1">
    <location>
        <begin position="1"/>
        <end position="54"/>
    </location>
</feature>
<accession>A0AAV0EKC9</accession>
<dbReference type="GO" id="GO:0019210">
    <property type="term" value="F:kinase inhibitor activity"/>
    <property type="evidence" value="ECO:0007669"/>
    <property type="project" value="InterPro"/>
</dbReference>
<dbReference type="GO" id="GO:0005886">
    <property type="term" value="C:plasma membrane"/>
    <property type="evidence" value="ECO:0007669"/>
    <property type="project" value="InterPro"/>
</dbReference>
<dbReference type="PANTHER" id="PTHR33312">
    <property type="entry name" value="MEMBRANE-ASSOCIATED KINASE REGULATOR 4-RELATED"/>
    <property type="match status" value="1"/>
</dbReference>
<evidence type="ECO:0000313" key="3">
    <source>
        <dbReference type="Proteomes" id="UP001152523"/>
    </source>
</evidence>
<feature type="region of interest" description="Disordered" evidence="1">
    <location>
        <begin position="255"/>
        <end position="287"/>
    </location>
</feature>
<sequence length="338" mass="37177">MATNRTNIPPLNLSNKDVADTQEEDEDYFDIDMELMNSSSSSTTPSSSTSSSPPEMIEFEFQMSSTTCKEKEPSTCPADDLFYRGNLLPLHLPPRLQMVQNLLQTTTQEDPKWSKSSTAPSTNTTTTPLHSCNISPSESCRVSCELNPQDFPHFEWSSDLSTFIISHPKKSWSKKLKLVKKSLITSQKIRDYIKGLFIKSASESFPNNQEPPLPHHPTIATVLKNGEKDEIEENVMTNHRRSFSAAIKRTSKKSLSSSSSFSSSSCASSSSSSSSSSAFTSNGGHELKRISSDTSELEISIEAAIAHCRKSQEPCKSSKPLLLRENKSGTSSILACST</sequence>
<evidence type="ECO:0008006" key="4">
    <source>
        <dbReference type="Google" id="ProtNLM"/>
    </source>
</evidence>
<feature type="compositionally biased region" description="Low complexity" evidence="1">
    <location>
        <begin position="255"/>
        <end position="281"/>
    </location>
</feature>
<feature type="compositionally biased region" description="Acidic residues" evidence="1">
    <location>
        <begin position="20"/>
        <end position="33"/>
    </location>
</feature>
<keyword evidence="3" id="KW-1185">Reference proteome</keyword>
<name>A0AAV0EKC9_9ASTE</name>